<dbReference type="Ensembl" id="ENSTRUT00000072351.1">
    <property type="protein sequence ID" value="ENSTRUP00000072912.1"/>
    <property type="gene ID" value="ENSTRUG00000032204.1"/>
</dbReference>
<dbReference type="GeneTree" id="ENSGT00960000191653"/>
<protein>
    <submittedName>
        <fullName evidence="1">Uncharacterized protein</fullName>
    </submittedName>
</protein>
<keyword evidence="2" id="KW-1185">Reference proteome</keyword>
<accession>A0A674NI55</accession>
<evidence type="ECO:0000313" key="2">
    <source>
        <dbReference type="Proteomes" id="UP000005226"/>
    </source>
</evidence>
<sequence>MSKKTTSFESFFILTTRHYFLFICDIFIRRIRTKICCVYYRCQLKLQLQNYSSRWMIMSGKLKWSLCVGICTDGAAAMTGRPSGLPARIKEVAPECQSTCHSQGNAG</sequence>
<reference evidence="1 2" key="1">
    <citation type="journal article" date="2011" name="Genome Biol. Evol.">
        <title>Integration of the genetic map and genome assembly of fugu facilitates insights into distinct features of genome evolution in teleosts and mammals.</title>
        <authorList>
            <person name="Kai W."/>
            <person name="Kikuchi K."/>
            <person name="Tohari S."/>
            <person name="Chew A.K."/>
            <person name="Tay A."/>
            <person name="Fujiwara A."/>
            <person name="Hosoya S."/>
            <person name="Suetake H."/>
            <person name="Naruse K."/>
            <person name="Brenner S."/>
            <person name="Suzuki Y."/>
            <person name="Venkatesh B."/>
        </authorList>
    </citation>
    <scope>NUCLEOTIDE SEQUENCE [LARGE SCALE GENOMIC DNA]</scope>
</reference>
<reference evidence="1" key="2">
    <citation type="submission" date="2025-08" db="UniProtKB">
        <authorList>
            <consortium name="Ensembl"/>
        </authorList>
    </citation>
    <scope>IDENTIFICATION</scope>
</reference>
<organism evidence="1 2">
    <name type="scientific">Takifugu rubripes</name>
    <name type="common">Japanese pufferfish</name>
    <name type="synonym">Fugu rubripes</name>
    <dbReference type="NCBI Taxonomy" id="31033"/>
    <lineage>
        <taxon>Eukaryota</taxon>
        <taxon>Metazoa</taxon>
        <taxon>Chordata</taxon>
        <taxon>Craniata</taxon>
        <taxon>Vertebrata</taxon>
        <taxon>Euteleostomi</taxon>
        <taxon>Actinopterygii</taxon>
        <taxon>Neopterygii</taxon>
        <taxon>Teleostei</taxon>
        <taxon>Neoteleostei</taxon>
        <taxon>Acanthomorphata</taxon>
        <taxon>Eupercaria</taxon>
        <taxon>Tetraodontiformes</taxon>
        <taxon>Tetradontoidea</taxon>
        <taxon>Tetraodontidae</taxon>
        <taxon>Takifugu</taxon>
    </lineage>
</organism>
<dbReference type="OMA" id="ESTHCVI"/>
<reference evidence="1" key="3">
    <citation type="submission" date="2025-09" db="UniProtKB">
        <authorList>
            <consortium name="Ensembl"/>
        </authorList>
    </citation>
    <scope>IDENTIFICATION</scope>
</reference>
<dbReference type="Proteomes" id="UP000005226">
    <property type="component" value="Chromosome 3"/>
</dbReference>
<dbReference type="InParanoid" id="A0A674NI55"/>
<proteinExistence type="predicted"/>
<dbReference type="AlphaFoldDB" id="A0A674NI55"/>
<evidence type="ECO:0000313" key="1">
    <source>
        <dbReference type="Ensembl" id="ENSTRUP00000072912.1"/>
    </source>
</evidence>
<name>A0A674NI55_TAKRU</name>